<feature type="compositionally biased region" description="Basic and acidic residues" evidence="1">
    <location>
        <begin position="49"/>
        <end position="58"/>
    </location>
</feature>
<gene>
    <name evidence="3" type="ORF">SVUK_LOCUS6467</name>
</gene>
<keyword evidence="4" id="KW-1185">Reference proteome</keyword>
<reference evidence="3 4" key="1">
    <citation type="submission" date="2018-11" db="EMBL/GenBank/DDBJ databases">
        <authorList>
            <consortium name="Pathogen Informatics"/>
        </authorList>
    </citation>
    <scope>NUCLEOTIDE SEQUENCE [LARGE SCALE GENOMIC DNA]</scope>
</reference>
<keyword evidence="2" id="KW-1133">Transmembrane helix</keyword>
<proteinExistence type="predicted"/>
<sequence>MLKIKLEYVKKNFALRSILDTKPDAEVVTAVTPMLSGDVVVKRIHERNDAARSQEHEVPLTSDHGDEEYAERDEEEDQVVSVQPVQPKEASAEVGNTTIIPYLGIDWSDRETIILIYSLLFGFAIFFLMCLLICYVWCRKRRQSHDFKTNY</sequence>
<evidence type="ECO:0000313" key="3">
    <source>
        <dbReference type="EMBL" id="VDM71469.1"/>
    </source>
</evidence>
<evidence type="ECO:0000256" key="1">
    <source>
        <dbReference type="SAM" id="MobiDB-lite"/>
    </source>
</evidence>
<dbReference type="AlphaFoldDB" id="A0A3P7IWA0"/>
<feature type="transmembrane region" description="Helical" evidence="2">
    <location>
        <begin position="114"/>
        <end position="138"/>
    </location>
</feature>
<dbReference type="OrthoDB" id="5865228at2759"/>
<accession>A0A3P7IWA0</accession>
<feature type="compositionally biased region" description="Acidic residues" evidence="1">
    <location>
        <begin position="65"/>
        <end position="78"/>
    </location>
</feature>
<evidence type="ECO:0000256" key="2">
    <source>
        <dbReference type="SAM" id="Phobius"/>
    </source>
</evidence>
<keyword evidence="2" id="KW-0472">Membrane</keyword>
<name>A0A3P7IWA0_STRVU</name>
<dbReference type="EMBL" id="UYYB01020550">
    <property type="protein sequence ID" value="VDM71469.1"/>
    <property type="molecule type" value="Genomic_DNA"/>
</dbReference>
<organism evidence="3 4">
    <name type="scientific">Strongylus vulgaris</name>
    <name type="common">Blood worm</name>
    <dbReference type="NCBI Taxonomy" id="40348"/>
    <lineage>
        <taxon>Eukaryota</taxon>
        <taxon>Metazoa</taxon>
        <taxon>Ecdysozoa</taxon>
        <taxon>Nematoda</taxon>
        <taxon>Chromadorea</taxon>
        <taxon>Rhabditida</taxon>
        <taxon>Rhabditina</taxon>
        <taxon>Rhabditomorpha</taxon>
        <taxon>Strongyloidea</taxon>
        <taxon>Strongylidae</taxon>
        <taxon>Strongylus</taxon>
    </lineage>
</organism>
<dbReference type="Proteomes" id="UP000270094">
    <property type="component" value="Unassembled WGS sequence"/>
</dbReference>
<keyword evidence="2" id="KW-0812">Transmembrane</keyword>
<protein>
    <submittedName>
        <fullName evidence="3">Uncharacterized protein</fullName>
    </submittedName>
</protein>
<evidence type="ECO:0000313" key="4">
    <source>
        <dbReference type="Proteomes" id="UP000270094"/>
    </source>
</evidence>
<feature type="region of interest" description="Disordered" evidence="1">
    <location>
        <begin position="49"/>
        <end position="89"/>
    </location>
</feature>